<dbReference type="RefSeq" id="WP_141990686.1">
    <property type="nucleotide sequence ID" value="NZ_VFRA01000001.1"/>
</dbReference>
<reference evidence="2 3" key="1">
    <citation type="submission" date="2019-06" db="EMBL/GenBank/DDBJ databases">
        <title>Sequencing the genomes of 1000 actinobacteria strains.</title>
        <authorList>
            <person name="Klenk H.-P."/>
        </authorList>
    </citation>
    <scope>NUCLEOTIDE SEQUENCE [LARGE SCALE GENOMIC DNA]</scope>
    <source>
        <strain evidence="2 3">DSM 21947</strain>
    </source>
</reference>
<dbReference type="EMBL" id="VFRA01000001">
    <property type="protein sequence ID" value="TQO20327.1"/>
    <property type="molecule type" value="Genomic_DNA"/>
</dbReference>
<evidence type="ECO:0000313" key="2">
    <source>
        <dbReference type="EMBL" id="TQO20327.1"/>
    </source>
</evidence>
<feature type="compositionally biased region" description="Polar residues" evidence="1">
    <location>
        <begin position="1"/>
        <end position="13"/>
    </location>
</feature>
<accession>A0A8H2K913</accession>
<name>A0A8H2K913_9MICO</name>
<sequence length="161" mass="17299">MTDTTQNTDTAGQAETEPTPTDSPTPDSPVEDNNTETNDTENTGGAVTKARKEAAKYRERLRTVESERDTGNATVESLRRQIIDGHITSDGMKPSAVWATGHTVADLLNDDGTVNTEAVNDAIKETRETLGISRFAGTGDQGPRQAAPAQDKPKWSDLLSQ</sequence>
<gene>
    <name evidence="2" type="ORF">FB472_1958</name>
</gene>
<keyword evidence="3" id="KW-1185">Reference proteome</keyword>
<evidence type="ECO:0000313" key="3">
    <source>
        <dbReference type="Proteomes" id="UP000316560"/>
    </source>
</evidence>
<organism evidence="2 3">
    <name type="scientific">Rhodoglobus vestalii</name>
    <dbReference type="NCBI Taxonomy" id="193384"/>
    <lineage>
        <taxon>Bacteria</taxon>
        <taxon>Bacillati</taxon>
        <taxon>Actinomycetota</taxon>
        <taxon>Actinomycetes</taxon>
        <taxon>Micrococcales</taxon>
        <taxon>Microbacteriaceae</taxon>
        <taxon>Rhodoglobus</taxon>
    </lineage>
</organism>
<dbReference type="Proteomes" id="UP000316560">
    <property type="component" value="Unassembled WGS sequence"/>
</dbReference>
<feature type="region of interest" description="Disordered" evidence="1">
    <location>
        <begin position="1"/>
        <end position="74"/>
    </location>
</feature>
<feature type="compositionally biased region" description="Basic and acidic residues" evidence="1">
    <location>
        <begin position="50"/>
        <end position="70"/>
    </location>
</feature>
<feature type="region of interest" description="Disordered" evidence="1">
    <location>
        <begin position="134"/>
        <end position="161"/>
    </location>
</feature>
<protein>
    <recommendedName>
        <fullName evidence="4">Scaffolding protein</fullName>
    </recommendedName>
</protein>
<evidence type="ECO:0000256" key="1">
    <source>
        <dbReference type="SAM" id="MobiDB-lite"/>
    </source>
</evidence>
<proteinExistence type="predicted"/>
<dbReference type="AlphaFoldDB" id="A0A8H2K913"/>
<comment type="caution">
    <text evidence="2">The sequence shown here is derived from an EMBL/GenBank/DDBJ whole genome shotgun (WGS) entry which is preliminary data.</text>
</comment>
<evidence type="ECO:0008006" key="4">
    <source>
        <dbReference type="Google" id="ProtNLM"/>
    </source>
</evidence>